<proteinExistence type="predicted"/>
<reference evidence="3" key="2">
    <citation type="journal article" date="2009" name="Genome Res.">
        <title>Comparative genomic analyses of the human fungal pathogens Coccidioides and their relatives.</title>
        <authorList>
            <person name="Sharpton T.J."/>
            <person name="Stajich J.E."/>
            <person name="Rounsley S.D."/>
            <person name="Gardner M.J."/>
            <person name="Wortman J.R."/>
            <person name="Jordar V.S."/>
            <person name="Maiti R."/>
            <person name="Kodira C.D."/>
            <person name="Neafsey D.E."/>
            <person name="Zeng Q."/>
            <person name="Hung C.-Y."/>
            <person name="McMahan C."/>
            <person name="Muszewska A."/>
            <person name="Grynberg M."/>
            <person name="Mandel M.A."/>
            <person name="Kellner E.M."/>
            <person name="Barker B.M."/>
            <person name="Galgiani J.N."/>
            <person name="Orbach M.J."/>
            <person name="Kirkland T.N."/>
            <person name="Cole G.T."/>
            <person name="Henn M.R."/>
            <person name="Birren B.W."/>
            <person name="Taylor J.W."/>
        </authorList>
    </citation>
    <scope>NUCLEOTIDE SEQUENCE [LARGE SCALE GENOMIC DNA]</scope>
    <source>
        <strain evidence="3">RMSCC 3488</strain>
    </source>
</reference>
<organism evidence="2 3">
    <name type="scientific">Coccidioides posadasii RMSCC 3488</name>
    <dbReference type="NCBI Taxonomy" id="454284"/>
    <lineage>
        <taxon>Eukaryota</taxon>
        <taxon>Fungi</taxon>
        <taxon>Dikarya</taxon>
        <taxon>Ascomycota</taxon>
        <taxon>Pezizomycotina</taxon>
        <taxon>Eurotiomycetes</taxon>
        <taxon>Eurotiomycetidae</taxon>
        <taxon>Onygenales</taxon>
        <taxon>Onygenaceae</taxon>
        <taxon>Coccidioides</taxon>
    </lineage>
</organism>
<evidence type="ECO:0000256" key="1">
    <source>
        <dbReference type="SAM" id="MobiDB-lite"/>
    </source>
</evidence>
<evidence type="ECO:0000313" key="2">
    <source>
        <dbReference type="EMBL" id="KMM70604.1"/>
    </source>
</evidence>
<evidence type="ECO:0000313" key="3">
    <source>
        <dbReference type="Proteomes" id="UP000054567"/>
    </source>
</evidence>
<sequence length="101" mass="10959">MGKSATRSTQSVSASGVCWALQPRRGIAKNFLLEMNLSRKKMASPSASGRQALKPRSPSRVLPGRGVLWSSAKILACASWRLSHIWAGDLGHTSAHKLYLE</sequence>
<dbReference type="VEuPathDB" id="FungiDB:CPAG_06915"/>
<accession>A0A0J6FNT9</accession>
<reference evidence="3" key="3">
    <citation type="journal article" date="2010" name="Genome Res.">
        <title>Population genomic sequencing of Coccidioides fungi reveals recent hybridization and transposon control.</title>
        <authorList>
            <person name="Neafsey D.E."/>
            <person name="Barker B.M."/>
            <person name="Sharpton T.J."/>
            <person name="Stajich J.E."/>
            <person name="Park D.J."/>
            <person name="Whiston E."/>
            <person name="Hung C.-Y."/>
            <person name="McMahan C."/>
            <person name="White J."/>
            <person name="Sykes S."/>
            <person name="Heiman D."/>
            <person name="Young S."/>
            <person name="Zeng Q."/>
            <person name="Abouelleil A."/>
            <person name="Aftuck L."/>
            <person name="Bessette D."/>
            <person name="Brown A."/>
            <person name="FitzGerald M."/>
            <person name="Lui A."/>
            <person name="Macdonald J.P."/>
            <person name="Priest M."/>
            <person name="Orbach M.J."/>
            <person name="Galgiani J.N."/>
            <person name="Kirkland T.N."/>
            <person name="Cole G.T."/>
            <person name="Birren B.W."/>
            <person name="Henn M.R."/>
            <person name="Taylor J.W."/>
            <person name="Rounsley S.D."/>
        </authorList>
    </citation>
    <scope>NUCLEOTIDE SEQUENCE [LARGE SCALE GENOMIC DNA]</scope>
    <source>
        <strain evidence="3">RMSCC 3488</strain>
    </source>
</reference>
<gene>
    <name evidence="2" type="ORF">CPAG_06915</name>
</gene>
<dbReference type="EMBL" id="DS268112">
    <property type="protein sequence ID" value="KMM70604.1"/>
    <property type="molecule type" value="Genomic_DNA"/>
</dbReference>
<protein>
    <submittedName>
        <fullName evidence="2">Uncharacterized protein</fullName>
    </submittedName>
</protein>
<dbReference type="Proteomes" id="UP000054567">
    <property type="component" value="Unassembled WGS sequence"/>
</dbReference>
<name>A0A0J6FNT9_COCPO</name>
<reference evidence="2 3" key="1">
    <citation type="submission" date="2007-06" db="EMBL/GenBank/DDBJ databases">
        <title>The Genome Sequence of Coccidioides posadasii RMSCC_3488.</title>
        <authorList>
            <consortium name="Coccidioides Genome Resources Consortium"/>
            <consortium name="The Broad Institute Genome Sequencing Platform"/>
            <person name="Henn M.R."/>
            <person name="Sykes S."/>
            <person name="Young S."/>
            <person name="Jaffe D."/>
            <person name="Berlin A."/>
            <person name="Alvarez P."/>
            <person name="Butler J."/>
            <person name="Gnerre S."/>
            <person name="Grabherr M."/>
            <person name="Mauceli E."/>
            <person name="Brockman W."/>
            <person name="Kodira C."/>
            <person name="Alvarado L."/>
            <person name="Zeng Q."/>
            <person name="Crawford M."/>
            <person name="Antoine C."/>
            <person name="Devon K."/>
            <person name="Galgiani J."/>
            <person name="Orsborn K."/>
            <person name="Lewis M.L."/>
            <person name="Nusbaum C."/>
            <person name="Galagan J."/>
            <person name="Birren B."/>
        </authorList>
    </citation>
    <scope>NUCLEOTIDE SEQUENCE [LARGE SCALE GENOMIC DNA]</scope>
    <source>
        <strain evidence="2 3">RMSCC 3488</strain>
    </source>
</reference>
<dbReference type="AlphaFoldDB" id="A0A0J6FNT9"/>
<feature type="region of interest" description="Disordered" evidence="1">
    <location>
        <begin position="42"/>
        <end position="63"/>
    </location>
</feature>